<reference evidence="3" key="1">
    <citation type="submission" date="2012-03" db="EMBL/GenBank/DDBJ databases">
        <title>Complete genome of Caldisphaera lagunensis DSM 15908.</title>
        <authorList>
            <person name="Lucas S."/>
            <person name="Copeland A."/>
            <person name="Lapidus A."/>
            <person name="Glavina del Rio T."/>
            <person name="Dalin E."/>
            <person name="Tice H."/>
            <person name="Bruce D."/>
            <person name="Goodwin L."/>
            <person name="Pitluck S."/>
            <person name="Peters L."/>
            <person name="Mikhailova N."/>
            <person name="Teshima H."/>
            <person name="Kyrpides N."/>
            <person name="Mavromatis K."/>
            <person name="Ivanova N."/>
            <person name="Brettin T."/>
            <person name="Detter J.C."/>
            <person name="Han C."/>
            <person name="Larimer F."/>
            <person name="Land M."/>
            <person name="Hauser L."/>
            <person name="Markowitz V."/>
            <person name="Cheng J.-F."/>
            <person name="Hugenholtz P."/>
            <person name="Woyke T."/>
            <person name="Wu D."/>
            <person name="Spring S."/>
            <person name="Schroeder M."/>
            <person name="Brambilla E."/>
            <person name="Klenk H.-P."/>
            <person name="Eisen J.A."/>
        </authorList>
    </citation>
    <scope>NUCLEOTIDE SEQUENCE [LARGE SCALE GENOMIC DNA]</scope>
    <source>
        <strain evidence="3">DSM 15908 / JCM 11604 / IC-154</strain>
    </source>
</reference>
<evidence type="ECO:0000313" key="3">
    <source>
        <dbReference type="Proteomes" id="UP000010469"/>
    </source>
</evidence>
<dbReference type="Proteomes" id="UP000010469">
    <property type="component" value="Chromosome"/>
</dbReference>
<keyword evidence="1" id="KW-0472">Membrane</keyword>
<keyword evidence="3" id="KW-1185">Reference proteome</keyword>
<dbReference type="InParanoid" id="L0AC98"/>
<dbReference type="KEGG" id="clg:Calag_1035"/>
<feature type="transmembrane region" description="Helical" evidence="1">
    <location>
        <begin position="99"/>
        <end position="120"/>
    </location>
</feature>
<evidence type="ECO:0000313" key="2">
    <source>
        <dbReference type="EMBL" id="AFZ70757.1"/>
    </source>
</evidence>
<dbReference type="HOGENOM" id="CLU_1048069_0_0_2"/>
<dbReference type="EMBL" id="CP003378">
    <property type="protein sequence ID" value="AFZ70757.1"/>
    <property type="molecule type" value="Genomic_DNA"/>
</dbReference>
<dbReference type="STRING" id="1056495.Calag_1035"/>
<dbReference type="InterPro" id="IPR009198">
    <property type="entry name" value="UCP014484_TM"/>
</dbReference>
<sequence length="255" mass="29985">MSFYIEQRWKSTLLNQVYIIIYSILAAIIGVNYLLFILVIVFVIISMFLQSYLSGSPLGKNIKPQEVLQGKRLYHEPETRSIQMKDKQVMVDFQEQSRFTMYTTIGMFIGLIYFFVLFRYVPDLANFLKLYITDYRIDLFLAFLIYFEGYFAITMLNTMWAVSRIKKLPMVNVPSQYTITDKGIVIKGLVTTKGIAFPLPNETNVNLNEERRFVEIIKEGKRTITKLRFYSKNPKRLYEIIKKYGKIDQQDGQNT</sequence>
<name>L0AC98_CALLD</name>
<dbReference type="AlphaFoldDB" id="L0AC98"/>
<dbReference type="Pfam" id="PF09973">
    <property type="entry name" value="DUF2208"/>
    <property type="match status" value="1"/>
</dbReference>
<keyword evidence="1" id="KW-0812">Transmembrane</keyword>
<dbReference type="GeneID" id="14212295"/>
<protein>
    <submittedName>
        <fullName evidence="2">Putative membrane protein</fullName>
    </submittedName>
</protein>
<feature type="transmembrane region" description="Helical" evidence="1">
    <location>
        <begin position="140"/>
        <end position="162"/>
    </location>
</feature>
<keyword evidence="1" id="KW-1133">Transmembrane helix</keyword>
<evidence type="ECO:0000256" key="1">
    <source>
        <dbReference type="SAM" id="Phobius"/>
    </source>
</evidence>
<dbReference type="eggNOG" id="arCOG04319">
    <property type="taxonomic scope" value="Archaea"/>
</dbReference>
<accession>L0AC98</accession>
<gene>
    <name evidence="2" type="ordered locus">Calag_1035</name>
</gene>
<dbReference type="OrthoDB" id="45568at2157"/>
<dbReference type="RefSeq" id="WP_015232654.1">
    <property type="nucleotide sequence ID" value="NC_019791.1"/>
</dbReference>
<organism evidence="2 3">
    <name type="scientific">Caldisphaera lagunensis (strain DSM 15908 / JCM 11604 / ANMR 0165 / IC-154)</name>
    <dbReference type="NCBI Taxonomy" id="1056495"/>
    <lineage>
        <taxon>Archaea</taxon>
        <taxon>Thermoproteota</taxon>
        <taxon>Thermoprotei</taxon>
        <taxon>Acidilobales</taxon>
        <taxon>Caldisphaeraceae</taxon>
        <taxon>Caldisphaera</taxon>
    </lineage>
</organism>
<proteinExistence type="predicted"/>